<dbReference type="Proteomes" id="UP000695023">
    <property type="component" value="Unplaced"/>
</dbReference>
<keyword evidence="9" id="KW-1185">Reference proteome</keyword>
<evidence type="ECO:0000256" key="2">
    <source>
        <dbReference type="ARBA" id="ARBA00004123"/>
    </source>
</evidence>
<dbReference type="RefSeq" id="XP_013768530.1">
    <property type="nucleotide sequence ID" value="XM_013913076.1"/>
</dbReference>
<comment type="cofactor">
    <cofactor evidence="1">
        <name>a divalent metal cation</name>
        <dbReference type="ChEBI" id="CHEBI:60240"/>
    </cofactor>
</comment>
<name>A0A9Y6JHB0_9CICH</name>
<dbReference type="SUPFAM" id="SSF47095">
    <property type="entry name" value="HMG-box"/>
    <property type="match status" value="1"/>
</dbReference>
<evidence type="ECO:0000256" key="7">
    <source>
        <dbReference type="ARBA" id="ARBA00023242"/>
    </source>
</evidence>
<organism evidence="9 10">
    <name type="scientific">Pundamilia nyererei</name>
    <dbReference type="NCBI Taxonomy" id="303518"/>
    <lineage>
        <taxon>Eukaryota</taxon>
        <taxon>Metazoa</taxon>
        <taxon>Chordata</taxon>
        <taxon>Craniata</taxon>
        <taxon>Vertebrata</taxon>
        <taxon>Euteleostomi</taxon>
        <taxon>Actinopterygii</taxon>
        <taxon>Neopterygii</taxon>
        <taxon>Teleostei</taxon>
        <taxon>Neoteleostei</taxon>
        <taxon>Acanthomorphata</taxon>
        <taxon>Ovalentaria</taxon>
        <taxon>Cichlomorphae</taxon>
        <taxon>Cichliformes</taxon>
        <taxon>Cichlidae</taxon>
        <taxon>African cichlids</taxon>
        <taxon>Pseudocrenilabrinae</taxon>
        <taxon>Haplochromini</taxon>
        <taxon>Pundamilia</taxon>
    </lineage>
</organism>
<evidence type="ECO:0000313" key="10">
    <source>
        <dbReference type="RefSeq" id="XP_013768530.1"/>
    </source>
</evidence>
<accession>A0A9Y6JHB0</accession>
<gene>
    <name evidence="10" type="primary">LOC106456331</name>
</gene>
<keyword evidence="6" id="KW-0378">Hydrolase</keyword>
<keyword evidence="4" id="KW-0540">Nuclease</keyword>
<evidence type="ECO:0000256" key="3">
    <source>
        <dbReference type="ARBA" id="ARBA00006958"/>
    </source>
</evidence>
<evidence type="ECO:0000256" key="4">
    <source>
        <dbReference type="ARBA" id="ARBA00022722"/>
    </source>
</evidence>
<dbReference type="Gene3D" id="1.10.30.10">
    <property type="entry name" value="High mobility group box domain"/>
    <property type="match status" value="1"/>
</dbReference>
<dbReference type="InterPro" id="IPR027806">
    <property type="entry name" value="HARBI1_dom"/>
</dbReference>
<evidence type="ECO:0000256" key="5">
    <source>
        <dbReference type="ARBA" id="ARBA00022723"/>
    </source>
</evidence>
<keyword evidence="5" id="KW-0479">Metal-binding</keyword>
<evidence type="ECO:0000256" key="1">
    <source>
        <dbReference type="ARBA" id="ARBA00001968"/>
    </source>
</evidence>
<dbReference type="Pfam" id="PF13359">
    <property type="entry name" value="DDE_Tnp_4"/>
    <property type="match status" value="1"/>
</dbReference>
<dbReference type="InterPro" id="IPR036910">
    <property type="entry name" value="HMG_box_dom_sf"/>
</dbReference>
<evidence type="ECO:0000256" key="6">
    <source>
        <dbReference type="ARBA" id="ARBA00022801"/>
    </source>
</evidence>
<dbReference type="GO" id="GO:0005634">
    <property type="term" value="C:nucleus"/>
    <property type="evidence" value="ECO:0007669"/>
    <property type="project" value="UniProtKB-SubCell"/>
</dbReference>
<reference evidence="10" key="1">
    <citation type="submission" date="2025-08" db="UniProtKB">
        <authorList>
            <consortium name="RefSeq"/>
        </authorList>
    </citation>
    <scope>IDENTIFICATION</scope>
</reference>
<dbReference type="GeneID" id="106456331"/>
<keyword evidence="7" id="KW-0539">Nucleus</keyword>
<evidence type="ECO:0000313" key="9">
    <source>
        <dbReference type="Proteomes" id="UP000695023"/>
    </source>
</evidence>
<dbReference type="InterPro" id="IPR045249">
    <property type="entry name" value="HARBI1-like"/>
</dbReference>
<sequence>MIHAESACSYSVSQQDEDRPYIKKPPNVFMLYPKEQRPKVKAELNVTERAALNAVVGERMVCDSMCHITNVEAKWPGSVHDSRIFRESGLCTLFERGAYDGILLGDRGYACRQYFMTLFPDPNPGPQTRYNAALARTRARIEMTFGQMKERFQCLKRLRVAPDRACDIIVACAVLHNIATIRKERTPLVEVQPDDDLQPVHLDQPSGRAARDRIVQHNFE</sequence>
<dbReference type="PANTHER" id="PTHR22930">
    <property type="match status" value="1"/>
</dbReference>
<comment type="similarity">
    <text evidence="3">Belongs to the HARBI1 family.</text>
</comment>
<comment type="subcellular location">
    <subcellularLocation>
        <location evidence="2">Nucleus</location>
    </subcellularLocation>
</comment>
<dbReference type="PANTHER" id="PTHR22930:SF267">
    <property type="entry name" value="NUCLEASE HARBI1-RELATED"/>
    <property type="match status" value="1"/>
</dbReference>
<feature type="domain" description="DDE Tnp4" evidence="8">
    <location>
        <begin position="60"/>
        <end position="177"/>
    </location>
</feature>
<dbReference type="GO" id="GO:0016787">
    <property type="term" value="F:hydrolase activity"/>
    <property type="evidence" value="ECO:0007669"/>
    <property type="project" value="UniProtKB-KW"/>
</dbReference>
<protein>
    <submittedName>
        <fullName evidence="10">Nuclease HARBI1</fullName>
    </submittedName>
</protein>
<dbReference type="AlphaFoldDB" id="A0A9Y6JHB0"/>
<dbReference type="GO" id="GO:0046872">
    <property type="term" value="F:metal ion binding"/>
    <property type="evidence" value="ECO:0007669"/>
    <property type="project" value="UniProtKB-KW"/>
</dbReference>
<dbReference type="GO" id="GO:0004518">
    <property type="term" value="F:nuclease activity"/>
    <property type="evidence" value="ECO:0007669"/>
    <property type="project" value="UniProtKB-KW"/>
</dbReference>
<proteinExistence type="inferred from homology"/>
<evidence type="ECO:0000259" key="8">
    <source>
        <dbReference type="Pfam" id="PF13359"/>
    </source>
</evidence>